<dbReference type="Bgee" id="FBgn0030664">
    <property type="expression patterns" value="Expressed in testis and 1 other cell type or tissue"/>
</dbReference>
<dbReference type="InterPro" id="IPR006578">
    <property type="entry name" value="MADF-dom"/>
</dbReference>
<dbReference type="PANTHER" id="PTHR12243:SF67">
    <property type="entry name" value="COREPRESSOR OF PANGOLIN, ISOFORM A-RELATED"/>
    <property type="match status" value="1"/>
</dbReference>
<dbReference type="BioGRID-ORCS" id="32500">
    <property type="hits" value="0 hits in 1 CRISPR screen"/>
</dbReference>
<sequence>MTSADNKYPTNNLETNHLLREIALRPSIWDSRIKFSLRRPQIPIDWLDVSNAVGLGVDECKRRWKSLRNNYRTKIHQGNAWSWPHSKQMEFVRDVFPPHKPKTPARCRVQVKKSKLILHPQQYLQSVASYSAFKKGGIEFEAEERLFLVTDEPAFDLDVDEEVTRLLGTDQWLWQTNLDFILLPIFRAPPPSAMAKISNESNRHFLLSMVPMLRSLSDRSKERFRSWTRRVLREMLIAEKKLLT</sequence>
<dbReference type="STRING" id="7227.FBpp0073867"/>
<reference evidence="4 6" key="3">
    <citation type="journal article" date="2002" name="Genome Biol.">
        <title>Annotation of the Drosophila melanogaster euchromatic genome: a systematic review.</title>
        <authorList>
            <person name="Misra S."/>
            <person name="Crosby M.A."/>
            <person name="Mungall C.J."/>
            <person name="Matthews B.B."/>
            <person name="Campbell K.S."/>
            <person name="Hradecky P."/>
            <person name="Huang Y."/>
            <person name="Kaminker J.S."/>
            <person name="Millburn G.H."/>
            <person name="Prochnik S.E."/>
            <person name="Smith C.D."/>
            <person name="Tupy J.L."/>
            <person name="Whitfied E.J."/>
            <person name="Bayraktaroglu L."/>
            <person name="Berman B.P."/>
            <person name="Bettencourt B.R."/>
            <person name="Celniker S.E."/>
            <person name="de Grey A.D."/>
            <person name="Drysdale R.A."/>
            <person name="Harris N.L."/>
            <person name="Richter J."/>
            <person name="Russo S."/>
            <person name="Schroeder A.J."/>
            <person name="Shu S.Q."/>
            <person name="Stapleton M."/>
            <person name="Yamada C."/>
            <person name="Ashburner M."/>
            <person name="Gelbart W.M."/>
            <person name="Rubin G.M."/>
            <person name="Lewis S.E."/>
        </authorList>
    </citation>
    <scope>GENOME REANNOTATION</scope>
    <source>
        <strain evidence="6">Berkeley</strain>
    </source>
</reference>
<feature type="domain" description="BESS" evidence="3">
    <location>
        <begin position="199"/>
        <end position="238"/>
    </location>
</feature>
<dbReference type="IntAct" id="Q9VXS5">
    <property type="interactions" value="2"/>
</dbReference>
<dbReference type="OMA" id="WDSRIKF"/>
<reference evidence="4 6" key="11">
    <citation type="journal article" date="2015" name="Genome Res.">
        <title>The Release 6 reference sequence of the Drosophila melanogaster genome.</title>
        <authorList>
            <person name="Hoskins R.A."/>
            <person name="Carlson J.W."/>
            <person name="Wan K.H."/>
            <person name="Park S."/>
            <person name="Mendez I."/>
            <person name="Galle S.E."/>
            <person name="Booth B.W."/>
            <person name="Pfeiffer B.D."/>
            <person name="George R.A."/>
            <person name="Svirskas R."/>
            <person name="Krzywinski M."/>
            <person name="Schein J."/>
            <person name="Accardo M.C."/>
            <person name="Damia E."/>
            <person name="Messina G."/>
            <person name="Mendez-Lago M."/>
            <person name="de Pablos B."/>
            <person name="Demakova O.V."/>
            <person name="Andreyeva E.N."/>
            <person name="Boldyreva L.V."/>
            <person name="Marra M."/>
            <person name="Carvalho A.B."/>
            <person name="Dimitri P."/>
            <person name="Villasante A."/>
            <person name="Zhimulev I.F."/>
            <person name="Rubin G.M."/>
            <person name="Karpen G.H."/>
            <person name="Celniker S.E."/>
        </authorList>
    </citation>
    <scope>NUCLEOTIDE SEQUENCE [LARGE SCALE GENOMIC DNA]</scope>
    <source>
        <strain evidence="6">Berkeley</strain>
    </source>
</reference>
<gene>
    <name evidence="4" type="primary">Dmel\CG8119</name>
    <name evidence="4 5" type="ORF">CG8119</name>
    <name evidence="4" type="ORF">Dmel_CG8119</name>
</gene>
<dbReference type="EMBL" id="AE014298">
    <property type="protein sequence ID" value="AAF48483.1"/>
    <property type="molecule type" value="Genomic_DNA"/>
</dbReference>
<dbReference type="SMART" id="SM00595">
    <property type="entry name" value="MADF"/>
    <property type="match status" value="1"/>
</dbReference>
<reference evidence="4 6" key="10">
    <citation type="journal article" date="2015" name="G3 (Bethesda)">
        <title>Gene Model Annotations for Drosophila melanogaster: The Rule-Benders.</title>
        <authorList>
            <consortium name="FlyBase Consortium"/>
            <person name="Crosby M.A."/>
            <person name="Gramates L.S."/>
            <person name="Dos Santos G."/>
            <person name="Matthews B.B."/>
            <person name="St Pierre S.E."/>
            <person name="Zhou P."/>
            <person name="Schroeder A.J."/>
            <person name="Falls K."/>
            <person name="Emmert D.B."/>
            <person name="Russo S.M."/>
            <person name="Gelbart W.M."/>
            <person name="null"/>
        </authorList>
    </citation>
    <scope>NUCLEOTIDE SEQUENCE [LARGE SCALE GENOMIC DNA]</scope>
    <source>
        <strain evidence="6">Berkeley</strain>
    </source>
</reference>
<reference evidence="4 6" key="6">
    <citation type="journal article" date="2005" name="PLoS Comput. Biol.">
        <title>Combined evidence annotation of transposable elements in genome sequences.</title>
        <authorList>
            <person name="Quesneville H."/>
            <person name="Bergman C.M."/>
            <person name="Andrieu O."/>
            <person name="Autard D."/>
            <person name="Nouaud D."/>
            <person name="Ashburner M."/>
            <person name="Anxolabehere D."/>
        </authorList>
    </citation>
    <scope>NUCLEOTIDE SEQUENCE [LARGE SCALE GENOMIC DNA]</scope>
    <source>
        <strain evidence="6">Berkeley</strain>
    </source>
</reference>
<dbReference type="SMR" id="Q9VXS5"/>
<reference evidence="4 6" key="7">
    <citation type="journal article" date="2007" name="Science">
        <title>The Release 5.1 annotation of Drosophila melanogaster heterochromatin.</title>
        <authorList>
            <person name="Smith C.D."/>
            <person name="Shu S."/>
            <person name="Mungall C.J."/>
            <person name="Karpen G.H."/>
        </authorList>
    </citation>
    <scope>NUCLEOTIDE SEQUENCE [LARGE SCALE GENOMIC DNA]</scope>
    <source>
        <strain evidence="6">Berkeley</strain>
    </source>
</reference>
<name>Q9VXS5_DROME</name>
<dbReference type="AGR" id="FB:FBgn0030664"/>
<reference evidence="4 6" key="2">
    <citation type="journal article" date="2002" name="Genome Biol.">
        <title>Finishing a whole-genome shotgun: release 3 of the Drosophila melanogaster euchromatic genome sequence.</title>
        <authorList>
            <person name="Celniker S.E."/>
            <person name="Wheeler D.A."/>
            <person name="Kronmiller B."/>
            <person name="Carlson J.W."/>
            <person name="Halpern A."/>
            <person name="Patel S."/>
            <person name="Adams M."/>
            <person name="Champe M."/>
            <person name="Dugan S.P."/>
            <person name="Frise E."/>
            <person name="Hodgson A."/>
            <person name="George R.A."/>
            <person name="Hoskins R.A."/>
            <person name="Laverty T."/>
            <person name="Muzny D.M."/>
            <person name="Nelson C.R."/>
            <person name="Pacleb J.M."/>
            <person name="Park S."/>
            <person name="Pfeiffer B.D."/>
            <person name="Richards S."/>
            <person name="Sodergren E.J."/>
            <person name="Svirskas R."/>
            <person name="Tabor P.E."/>
            <person name="Wan K."/>
            <person name="Stapleton M."/>
            <person name="Sutton G.G."/>
            <person name="Venter C."/>
            <person name="Weinstock G."/>
            <person name="Scherer S.E."/>
            <person name="Myers E.W."/>
            <person name="Gibbs R.A."/>
            <person name="Rubin G.M."/>
        </authorList>
    </citation>
    <scope>NUCLEOTIDE SEQUENCE [LARGE SCALE GENOMIC DNA]</scope>
    <source>
        <strain evidence="6">Berkeley</strain>
    </source>
</reference>
<dbReference type="GO" id="GO:0003677">
    <property type="term" value="F:DNA binding"/>
    <property type="evidence" value="ECO:0007669"/>
    <property type="project" value="InterPro"/>
</dbReference>
<reference evidence="4 6" key="4">
    <citation type="journal article" date="2002" name="Genome Biol.">
        <title>The transposable elements of the Drosophila melanogaster euchromatin: a genomics perspective.</title>
        <authorList>
            <person name="Kaminker J.S."/>
            <person name="Bergman C.M."/>
            <person name="Kronmiller B."/>
            <person name="Carlson J."/>
            <person name="Svirskas R."/>
            <person name="Patel S."/>
            <person name="Frise E."/>
            <person name="Wheeler D.A."/>
            <person name="Lewis S.E."/>
            <person name="Rubin G.M."/>
            <person name="Ashburner M."/>
            <person name="Celniker S.E."/>
        </authorList>
    </citation>
    <scope>NUCLEOTIDE SEQUENCE [LARGE SCALE GENOMIC DNA]</scope>
    <source>
        <strain evidence="6">Berkeley</strain>
    </source>
</reference>
<reference evidence="4 6" key="8">
    <citation type="journal article" date="2007" name="Science">
        <title>Sequence finishing and mapping of Drosophila melanogaster heterochromatin.</title>
        <authorList>
            <person name="Hoskins R.A."/>
            <person name="Carlson J.W."/>
            <person name="Kennedy C."/>
            <person name="Acevedo D."/>
            <person name="Evans-Holm M."/>
            <person name="Frise E."/>
            <person name="Wan K.H."/>
            <person name="Park S."/>
            <person name="Mendez-Lago M."/>
            <person name="Rossi F."/>
            <person name="Villasante A."/>
            <person name="Dimitri P."/>
            <person name="Karpen G.H."/>
            <person name="Celniker S.E."/>
        </authorList>
    </citation>
    <scope>NUCLEOTIDE SEQUENCE [LARGE SCALE GENOMIC DNA]</scope>
    <source>
        <strain evidence="6">Berkeley</strain>
    </source>
</reference>
<evidence type="ECO:0000259" key="3">
    <source>
        <dbReference type="PROSITE" id="PS51031"/>
    </source>
</evidence>
<evidence type="ECO:0000313" key="6">
    <source>
        <dbReference type="Proteomes" id="UP000000803"/>
    </source>
</evidence>
<protein>
    <recommendedName>
        <fullName evidence="7">MADF domain-containing protein</fullName>
    </recommendedName>
</protein>
<reference evidence="4 6" key="1">
    <citation type="journal article" date="2000" name="Science">
        <title>The genome sequence of Drosophila melanogaster.</title>
        <authorList>
            <person name="Adams M.D."/>
            <person name="Celniker S.E."/>
            <person name="Holt R.A."/>
            <person name="Evans C.A."/>
            <person name="Gocayne J.D."/>
            <person name="Amanatides P.G."/>
            <person name="Scherer S.E."/>
            <person name="Li P.W."/>
            <person name="Hoskins R.A."/>
            <person name="Galle R.F."/>
            <person name="George R.A."/>
            <person name="Lewis S.E."/>
            <person name="Richards S."/>
            <person name="Ashburner M."/>
            <person name="Henderson S.N."/>
            <person name="Sutton G.G."/>
            <person name="Wortman J.R."/>
            <person name="Yandell M.D."/>
            <person name="Zhang Q."/>
            <person name="Chen L.X."/>
            <person name="Brandon R.C."/>
            <person name="Rogers Y.H."/>
            <person name="Blazej R.G."/>
            <person name="Champe M."/>
            <person name="Pfeiffer B.D."/>
            <person name="Wan K.H."/>
            <person name="Doyle C."/>
            <person name="Baxter E.G."/>
            <person name="Helt G."/>
            <person name="Nelson C.R."/>
            <person name="Gabor G.L."/>
            <person name="Abril J.F."/>
            <person name="Agbayani A."/>
            <person name="An H.J."/>
            <person name="Andrews-Pfannkoch C."/>
            <person name="Baldwin D."/>
            <person name="Ballew R.M."/>
            <person name="Basu A."/>
            <person name="Baxendale J."/>
            <person name="Bayraktaroglu L."/>
            <person name="Beasley E.M."/>
            <person name="Beeson K.Y."/>
            <person name="Benos P.V."/>
            <person name="Berman B.P."/>
            <person name="Bhandari D."/>
            <person name="Bolshakov S."/>
            <person name="Borkova D."/>
            <person name="Botchan M.R."/>
            <person name="Bouck J."/>
            <person name="Brokstein P."/>
            <person name="Brottier P."/>
            <person name="Burtis K.C."/>
            <person name="Busam D.A."/>
            <person name="Butler H."/>
            <person name="Cadieu E."/>
            <person name="Center A."/>
            <person name="Chandra I."/>
            <person name="Cherry J.M."/>
            <person name="Cawley S."/>
            <person name="Dahlke C."/>
            <person name="Davenport L.B."/>
            <person name="Davies P."/>
            <person name="de Pablos B."/>
            <person name="Delcher A."/>
            <person name="Deng Z."/>
            <person name="Mays A.D."/>
            <person name="Dew I."/>
            <person name="Dietz S.M."/>
            <person name="Dodson K."/>
            <person name="Doup L.E."/>
            <person name="Downes M."/>
            <person name="Dugan-Rocha S."/>
            <person name="Dunkov B.C."/>
            <person name="Dunn P."/>
            <person name="Durbin K.J."/>
            <person name="Evangelista C.C."/>
            <person name="Ferraz C."/>
            <person name="Ferriera S."/>
            <person name="Fleischmann W."/>
            <person name="Fosler C."/>
            <person name="Gabrielian A.E."/>
            <person name="Garg N.S."/>
            <person name="Gelbart W.M."/>
            <person name="Glasser K."/>
            <person name="Glodek A."/>
            <person name="Gong F."/>
            <person name="Gorrell J.H."/>
            <person name="Gu Z."/>
            <person name="Guan P."/>
            <person name="Harris M."/>
            <person name="Harris N.L."/>
            <person name="Harvey D."/>
            <person name="Heiman T.J."/>
            <person name="Hernandez J.R."/>
            <person name="Houck J."/>
            <person name="Hostin D."/>
            <person name="Houston K.A."/>
            <person name="Howland T.J."/>
            <person name="Wei M.H."/>
            <person name="Ibegwam C."/>
            <person name="Jalali M."/>
            <person name="Kalush F."/>
            <person name="Karpen G.H."/>
            <person name="Ke Z."/>
            <person name="Kennison J.A."/>
            <person name="Ketchum K.A."/>
            <person name="Kimmel B.E."/>
            <person name="Kodira C.D."/>
            <person name="Kraft C."/>
            <person name="Kravitz S."/>
            <person name="Kulp D."/>
            <person name="Lai Z."/>
            <person name="Lasko P."/>
            <person name="Lei Y."/>
            <person name="Levitsky A.A."/>
            <person name="Li J."/>
            <person name="Li Z."/>
            <person name="Liang Y."/>
            <person name="Lin X."/>
            <person name="Liu X."/>
            <person name="Mattei B."/>
            <person name="McIntosh T.C."/>
            <person name="McLeod M.P."/>
            <person name="McPherson D."/>
            <person name="Merkulov G."/>
            <person name="Milshina N.V."/>
            <person name="Mobarry C."/>
            <person name="Morris J."/>
            <person name="Moshrefi A."/>
            <person name="Mount S.M."/>
            <person name="Moy M."/>
            <person name="Murphy B."/>
            <person name="Murphy L."/>
            <person name="Muzny D.M."/>
            <person name="Nelson D.L."/>
            <person name="Nelson D.R."/>
            <person name="Nelson K.A."/>
            <person name="Nixon K."/>
            <person name="Nusskern D.R."/>
            <person name="Pacleb J.M."/>
            <person name="Palazzolo M."/>
            <person name="Pittman G.S."/>
            <person name="Pan S."/>
            <person name="Pollard J."/>
            <person name="Puri V."/>
            <person name="Reese M.G."/>
            <person name="Reinert K."/>
            <person name="Remington K."/>
            <person name="Saunders R.D."/>
            <person name="Scheeler F."/>
            <person name="Shen H."/>
            <person name="Shue B.C."/>
            <person name="Siden-Kiamos I."/>
            <person name="Simpson M."/>
            <person name="Skupski M.P."/>
            <person name="Smith T."/>
            <person name="Spier E."/>
            <person name="Spradling A.C."/>
            <person name="Stapleton M."/>
            <person name="Strong R."/>
            <person name="Sun E."/>
            <person name="Svirskas R."/>
            <person name="Tector C."/>
            <person name="Turner R."/>
            <person name="Venter E."/>
            <person name="Wang A.H."/>
            <person name="Wang X."/>
            <person name="Wang Z.Y."/>
            <person name="Wassarman D.A."/>
            <person name="Weinstock G.M."/>
            <person name="Weissenbach J."/>
            <person name="Williams S.M."/>
            <person name="WoodageT"/>
            <person name="Worley K.C."/>
            <person name="Wu D."/>
            <person name="Yang S."/>
            <person name="Yao Q.A."/>
            <person name="Ye J."/>
            <person name="Yeh R.F."/>
            <person name="Zaveri J.S."/>
            <person name="Zhan M."/>
            <person name="Zhang G."/>
            <person name="Zhao Q."/>
            <person name="Zheng L."/>
            <person name="Zheng X.H."/>
            <person name="Zhong F.N."/>
            <person name="Zhong W."/>
            <person name="Zhou X."/>
            <person name="Zhu S."/>
            <person name="Zhu X."/>
            <person name="Smith H.O."/>
            <person name="Gibbs R.A."/>
            <person name="Myers E.W."/>
            <person name="Rubin G.M."/>
            <person name="Venter J.C."/>
        </authorList>
    </citation>
    <scope>NUCLEOTIDE SEQUENCE [LARGE SCALE GENOMIC DNA]</scope>
    <source>
        <strain evidence="6">Berkeley</strain>
    </source>
</reference>
<evidence type="ECO:0000313" key="5">
    <source>
        <dbReference type="FlyBase" id="FBgn0030664"/>
    </source>
</evidence>
<dbReference type="InterPro" id="IPR004210">
    <property type="entry name" value="BESS_motif"/>
</dbReference>
<evidence type="ECO:0000259" key="2">
    <source>
        <dbReference type="PROSITE" id="PS51029"/>
    </source>
</evidence>
<organism evidence="4 6">
    <name type="scientific">Drosophila melanogaster</name>
    <name type="common">Fruit fly</name>
    <dbReference type="NCBI Taxonomy" id="7227"/>
    <lineage>
        <taxon>Eukaryota</taxon>
        <taxon>Metazoa</taxon>
        <taxon>Ecdysozoa</taxon>
        <taxon>Arthropoda</taxon>
        <taxon>Hexapoda</taxon>
        <taxon>Insecta</taxon>
        <taxon>Pterygota</taxon>
        <taxon>Neoptera</taxon>
        <taxon>Endopterygota</taxon>
        <taxon>Diptera</taxon>
        <taxon>Brachycera</taxon>
        <taxon>Muscomorpha</taxon>
        <taxon>Ephydroidea</taxon>
        <taxon>Drosophilidae</taxon>
        <taxon>Drosophila</taxon>
        <taxon>Sophophora</taxon>
    </lineage>
</organism>
<feature type="domain" description="MADF" evidence="2">
    <location>
        <begin position="17"/>
        <end position="97"/>
    </location>
</feature>
<evidence type="ECO:0000256" key="1">
    <source>
        <dbReference type="PROSITE-ProRule" id="PRU00371"/>
    </source>
</evidence>
<evidence type="ECO:0000313" key="4">
    <source>
        <dbReference type="EMBL" id="AAF48483.1"/>
    </source>
</evidence>
<comment type="subcellular location">
    <subcellularLocation>
        <location evidence="1">Nucleus</location>
    </subcellularLocation>
</comment>
<dbReference type="RefSeq" id="NP_573050.1">
    <property type="nucleotide sequence ID" value="NM_132822.1"/>
</dbReference>
<accession>Q9VXS5</accession>
<evidence type="ECO:0008006" key="7">
    <source>
        <dbReference type="Google" id="ProtNLM"/>
    </source>
</evidence>
<dbReference type="HOGENOM" id="CLU_1139033_0_0_1"/>
<dbReference type="Pfam" id="PF10545">
    <property type="entry name" value="MADF_DNA_bdg"/>
    <property type="match status" value="1"/>
</dbReference>
<dbReference type="Pfam" id="PF02944">
    <property type="entry name" value="BESS"/>
    <property type="match status" value="1"/>
</dbReference>
<reference evidence="4 6" key="9">
    <citation type="journal article" date="2015" name="G3 (Bethesda)">
        <title>Gene Model Annotations for Drosophila melanogaster: Impact of High-Throughput Data.</title>
        <authorList>
            <consortium name="FlyBase Consortium"/>
            <person name="Matthews B.B."/>
            <person name="Dos Santos G."/>
            <person name="Crosby M.A."/>
            <person name="Emmert D.B."/>
            <person name="St Pierre S.E."/>
            <person name="Gramates L.S."/>
            <person name="Zhou P."/>
            <person name="Schroeder A.J."/>
            <person name="Falls K."/>
            <person name="Strelets V."/>
            <person name="Russo S.M."/>
            <person name="Gelbart W.M."/>
            <person name="null"/>
        </authorList>
    </citation>
    <scope>NUCLEOTIDE SEQUENCE [LARGE SCALE GENOMIC DNA]</scope>
    <source>
        <strain evidence="6">Berkeley</strain>
    </source>
</reference>
<dbReference type="KEGG" id="dme:Dmel_CG8119"/>
<dbReference type="PaxDb" id="7227-FBpp0073867"/>
<keyword evidence="1" id="KW-0539">Nucleus</keyword>
<dbReference type="GO" id="GO:0006357">
    <property type="term" value="P:regulation of transcription by RNA polymerase II"/>
    <property type="evidence" value="ECO:0000318"/>
    <property type="project" value="GO_Central"/>
</dbReference>
<dbReference type="PROSITE" id="PS51031">
    <property type="entry name" value="BESS"/>
    <property type="match status" value="1"/>
</dbReference>
<dbReference type="InterPro" id="IPR039353">
    <property type="entry name" value="TF_Adf1"/>
</dbReference>
<dbReference type="InParanoid" id="Q9VXS5"/>
<dbReference type="eggNOG" id="ENOG502TCMW">
    <property type="taxonomic scope" value="Eukaryota"/>
</dbReference>
<dbReference type="OrthoDB" id="5984255at2759"/>
<dbReference type="AlphaFoldDB" id="Q9VXS5"/>
<dbReference type="PhylomeDB" id="Q9VXS5"/>
<keyword evidence="6" id="KW-1185">Reference proteome</keyword>
<proteinExistence type="predicted"/>
<dbReference type="UCSC" id="CG8119-RA">
    <property type="organism name" value="d. melanogaster"/>
</dbReference>
<dbReference type="VEuPathDB" id="VectorBase:FBgn0030664"/>
<dbReference type="Proteomes" id="UP000000803">
    <property type="component" value="Chromosome X"/>
</dbReference>
<dbReference type="GO" id="GO:0005667">
    <property type="term" value="C:transcription regulator complex"/>
    <property type="evidence" value="ECO:0000318"/>
    <property type="project" value="GO_Central"/>
</dbReference>
<dbReference type="PROSITE" id="PS51029">
    <property type="entry name" value="MADF"/>
    <property type="match status" value="1"/>
</dbReference>
<dbReference type="FlyBase" id="FBgn0030664">
    <property type="gene designation" value="CG8119"/>
</dbReference>
<dbReference type="GO" id="GO:0005634">
    <property type="term" value="C:nucleus"/>
    <property type="evidence" value="ECO:0000318"/>
    <property type="project" value="GO_Central"/>
</dbReference>
<dbReference type="PANTHER" id="PTHR12243">
    <property type="entry name" value="MADF DOMAIN TRANSCRIPTION FACTOR"/>
    <property type="match status" value="1"/>
</dbReference>
<reference evidence="4 6" key="5">
    <citation type="journal article" date="2002" name="Genome Biol.">
        <title>Heterochromatic sequences in a Drosophila whole-genome shotgun assembly.</title>
        <authorList>
            <person name="Hoskins R.A."/>
            <person name="Smith C.D."/>
            <person name="Carlson J.W."/>
            <person name="Carvalho A.B."/>
            <person name="Halpern A."/>
            <person name="Kaminker J.S."/>
            <person name="Kennedy C."/>
            <person name="Mungall C.J."/>
            <person name="Sullivan B.A."/>
            <person name="Sutton G.G."/>
            <person name="Yasuhara J.C."/>
            <person name="Wakimoto B.T."/>
            <person name="Myers E.W."/>
            <person name="Celniker S.E."/>
            <person name="Rubin G.M."/>
            <person name="Karpen G.H."/>
        </authorList>
    </citation>
    <scope>NUCLEOTIDE SEQUENCE [LARGE SCALE GENOMIC DNA]</scope>
    <source>
        <strain evidence="6">Berkeley</strain>
    </source>
</reference>
<dbReference type="GeneID" id="32500"/>